<dbReference type="Proteomes" id="UP001454036">
    <property type="component" value="Unassembled WGS sequence"/>
</dbReference>
<dbReference type="Gene3D" id="3.60.40.10">
    <property type="entry name" value="PPM-type phosphatase domain"/>
    <property type="match status" value="1"/>
</dbReference>
<evidence type="ECO:0000256" key="3">
    <source>
        <dbReference type="ARBA" id="ARBA00022723"/>
    </source>
</evidence>
<dbReference type="GO" id="GO:0004722">
    <property type="term" value="F:protein serine/threonine phosphatase activity"/>
    <property type="evidence" value="ECO:0007669"/>
    <property type="project" value="InterPro"/>
</dbReference>
<dbReference type="SUPFAM" id="SSF81606">
    <property type="entry name" value="PP2C-like"/>
    <property type="match status" value="1"/>
</dbReference>
<evidence type="ECO:0000256" key="7">
    <source>
        <dbReference type="SAM" id="Phobius"/>
    </source>
</evidence>
<dbReference type="SMART" id="SM00332">
    <property type="entry name" value="PP2Cc"/>
    <property type="match status" value="1"/>
</dbReference>
<accession>A0AAV3Q0X0</accession>
<keyword evidence="7" id="KW-0472">Membrane</keyword>
<organism evidence="9 10">
    <name type="scientific">Lithospermum erythrorhizon</name>
    <name type="common">Purple gromwell</name>
    <name type="synonym">Lithospermum officinale var. erythrorhizon</name>
    <dbReference type="NCBI Taxonomy" id="34254"/>
    <lineage>
        <taxon>Eukaryota</taxon>
        <taxon>Viridiplantae</taxon>
        <taxon>Streptophyta</taxon>
        <taxon>Embryophyta</taxon>
        <taxon>Tracheophyta</taxon>
        <taxon>Spermatophyta</taxon>
        <taxon>Magnoliopsida</taxon>
        <taxon>eudicotyledons</taxon>
        <taxon>Gunneridae</taxon>
        <taxon>Pentapetalae</taxon>
        <taxon>asterids</taxon>
        <taxon>lamiids</taxon>
        <taxon>Boraginales</taxon>
        <taxon>Boraginaceae</taxon>
        <taxon>Boraginoideae</taxon>
        <taxon>Lithospermeae</taxon>
        <taxon>Lithospermum</taxon>
    </lineage>
</organism>
<dbReference type="SMART" id="SM00331">
    <property type="entry name" value="PP2C_SIG"/>
    <property type="match status" value="1"/>
</dbReference>
<keyword evidence="5" id="KW-0460">Magnesium</keyword>
<comment type="cofactor">
    <cofactor evidence="1">
        <name>Mn(2+)</name>
        <dbReference type="ChEBI" id="CHEBI:29035"/>
    </cofactor>
</comment>
<comment type="caution">
    <text evidence="9">The sequence shown here is derived from an EMBL/GenBank/DDBJ whole genome shotgun (WGS) entry which is preliminary data.</text>
</comment>
<dbReference type="FunFam" id="3.60.40.10:FF:000079">
    <property type="entry name" value="Probable protein phosphatase 2C 74"/>
    <property type="match status" value="1"/>
</dbReference>
<name>A0AAV3Q0X0_LITER</name>
<dbReference type="AlphaFoldDB" id="A0AAV3Q0X0"/>
<dbReference type="EMBL" id="BAABME010002821">
    <property type="protein sequence ID" value="GAA0156260.1"/>
    <property type="molecule type" value="Genomic_DNA"/>
</dbReference>
<evidence type="ECO:0000256" key="4">
    <source>
        <dbReference type="ARBA" id="ARBA00022801"/>
    </source>
</evidence>
<dbReference type="PANTHER" id="PTHR47992">
    <property type="entry name" value="PROTEIN PHOSPHATASE"/>
    <property type="match status" value="1"/>
</dbReference>
<sequence length="359" mass="39888">MMIDLAGFFINFSMFSFAILVFLRMLTKNISNINMYNLVMTSSSGIHQRKDEVVNRDMVTPIKAKEESNLIRNRPPPLIVPGSPALGSSAGENKMGGEDIEMEGRDYNVASKKGRRKVMEDAHSVIVDLFGNHKQALFMVIDGHGGRGTADFVKKNLGRNIIKELKDVRMTGNNAIERAYRRGHLLTDEQIIFQSIGGGACAASVLVMGGQLHIANVGDCRVVLSRNGKAVSLTKDHRPSRHDERLRIDKSGGYVTCRNGVWRVNGTLAVSRAFGDRHMKKFIISDPEITRLPLTSDCEFLIMASDGLWDKVDEQEAVELVSSEMDSLESCKKLVDISFSRGNDDDITVMIINLKHFVT</sequence>
<keyword evidence="7" id="KW-0812">Transmembrane</keyword>
<gene>
    <name evidence="9" type="ORF">LIER_13790</name>
</gene>
<dbReference type="PROSITE" id="PS51746">
    <property type="entry name" value="PPM_2"/>
    <property type="match status" value="1"/>
</dbReference>
<dbReference type="InterPro" id="IPR036457">
    <property type="entry name" value="PPM-type-like_dom_sf"/>
</dbReference>
<keyword evidence="3" id="KW-0479">Metal-binding</keyword>
<evidence type="ECO:0000256" key="2">
    <source>
        <dbReference type="ARBA" id="ARBA00001946"/>
    </source>
</evidence>
<protein>
    <submittedName>
        <fullName evidence="9">Protein phosphatase</fullName>
    </submittedName>
</protein>
<keyword evidence="4" id="KW-0378">Hydrolase</keyword>
<keyword evidence="7" id="KW-1133">Transmembrane helix</keyword>
<proteinExistence type="predicted"/>
<feature type="domain" description="PPM-type phosphatase" evidence="8">
    <location>
        <begin position="106"/>
        <end position="354"/>
    </location>
</feature>
<evidence type="ECO:0000256" key="6">
    <source>
        <dbReference type="ARBA" id="ARBA00023211"/>
    </source>
</evidence>
<dbReference type="InterPro" id="IPR015655">
    <property type="entry name" value="PP2C"/>
</dbReference>
<dbReference type="GO" id="GO:0046872">
    <property type="term" value="F:metal ion binding"/>
    <property type="evidence" value="ECO:0007669"/>
    <property type="project" value="UniProtKB-KW"/>
</dbReference>
<keyword evidence="10" id="KW-1185">Reference proteome</keyword>
<feature type="transmembrane region" description="Helical" evidence="7">
    <location>
        <begin position="6"/>
        <end position="26"/>
    </location>
</feature>
<evidence type="ECO:0000313" key="10">
    <source>
        <dbReference type="Proteomes" id="UP001454036"/>
    </source>
</evidence>
<comment type="cofactor">
    <cofactor evidence="2">
        <name>Mg(2+)</name>
        <dbReference type="ChEBI" id="CHEBI:18420"/>
    </cofactor>
</comment>
<evidence type="ECO:0000256" key="1">
    <source>
        <dbReference type="ARBA" id="ARBA00001936"/>
    </source>
</evidence>
<dbReference type="CDD" id="cd00143">
    <property type="entry name" value="PP2Cc"/>
    <property type="match status" value="1"/>
</dbReference>
<dbReference type="Pfam" id="PF00481">
    <property type="entry name" value="PP2C"/>
    <property type="match status" value="1"/>
</dbReference>
<dbReference type="InterPro" id="IPR001932">
    <property type="entry name" value="PPM-type_phosphatase-like_dom"/>
</dbReference>
<evidence type="ECO:0000313" key="9">
    <source>
        <dbReference type="EMBL" id="GAA0156260.1"/>
    </source>
</evidence>
<reference evidence="9 10" key="1">
    <citation type="submission" date="2024-01" db="EMBL/GenBank/DDBJ databases">
        <title>The complete chloroplast genome sequence of Lithospermum erythrorhizon: insights into the phylogenetic relationship among Boraginaceae species and the maternal lineages of purple gromwells.</title>
        <authorList>
            <person name="Okada T."/>
            <person name="Watanabe K."/>
        </authorList>
    </citation>
    <scope>NUCLEOTIDE SEQUENCE [LARGE SCALE GENOMIC DNA]</scope>
</reference>
<evidence type="ECO:0000259" key="8">
    <source>
        <dbReference type="PROSITE" id="PS51746"/>
    </source>
</evidence>
<evidence type="ECO:0000256" key="5">
    <source>
        <dbReference type="ARBA" id="ARBA00022842"/>
    </source>
</evidence>
<keyword evidence="6" id="KW-0464">Manganese</keyword>